<evidence type="ECO:0000313" key="3">
    <source>
        <dbReference type="Proteomes" id="UP000326912"/>
    </source>
</evidence>
<dbReference type="Proteomes" id="UP000326912">
    <property type="component" value="Unassembled WGS sequence"/>
</dbReference>
<keyword evidence="3" id="KW-1185">Reference proteome</keyword>
<dbReference type="InterPro" id="IPR041657">
    <property type="entry name" value="HTH_17"/>
</dbReference>
<feature type="domain" description="Helix-turn-helix" evidence="1">
    <location>
        <begin position="24"/>
        <end position="72"/>
    </location>
</feature>
<name>A0A5J4KJL3_9CHLR</name>
<evidence type="ECO:0000313" key="2">
    <source>
        <dbReference type="EMBL" id="GER89684.1"/>
    </source>
</evidence>
<comment type="caution">
    <text evidence="2">The sequence shown here is derived from an EMBL/GenBank/DDBJ whole genome shotgun (WGS) entry which is preliminary data.</text>
</comment>
<sequence>MSHFYSYQESTKNSSEKRPEAAMLLTIPEVAQQLHISRAHVYTLIKQGLPTIHLGRCIRVNVTSLRVWLLAQETHD</sequence>
<dbReference type="AlphaFoldDB" id="A0A5J4KJL3"/>
<gene>
    <name evidence="2" type="ORF">KDW_38460</name>
</gene>
<evidence type="ECO:0000259" key="1">
    <source>
        <dbReference type="Pfam" id="PF12728"/>
    </source>
</evidence>
<dbReference type="InterPro" id="IPR009061">
    <property type="entry name" value="DNA-bd_dom_put_sf"/>
</dbReference>
<reference evidence="2 3" key="1">
    <citation type="submission" date="2019-10" db="EMBL/GenBank/DDBJ databases">
        <title>Dictyobacter vulcani sp. nov., within the class Ktedonobacteria, isolated from soil of volcanic Mt. Zao.</title>
        <authorList>
            <person name="Zheng Y."/>
            <person name="Wang C.M."/>
            <person name="Sakai Y."/>
            <person name="Abe K."/>
            <person name="Yokota A."/>
            <person name="Yabe S."/>
        </authorList>
    </citation>
    <scope>NUCLEOTIDE SEQUENCE [LARGE SCALE GENOMIC DNA]</scope>
    <source>
        <strain evidence="2 3">W12</strain>
    </source>
</reference>
<accession>A0A5J4KJL3</accession>
<dbReference type="Pfam" id="PF12728">
    <property type="entry name" value="HTH_17"/>
    <property type="match status" value="1"/>
</dbReference>
<protein>
    <recommendedName>
        <fullName evidence="1">Helix-turn-helix domain-containing protein</fullName>
    </recommendedName>
</protein>
<organism evidence="2 3">
    <name type="scientific">Dictyobacter vulcani</name>
    <dbReference type="NCBI Taxonomy" id="2607529"/>
    <lineage>
        <taxon>Bacteria</taxon>
        <taxon>Bacillati</taxon>
        <taxon>Chloroflexota</taxon>
        <taxon>Ktedonobacteria</taxon>
        <taxon>Ktedonobacterales</taxon>
        <taxon>Dictyobacteraceae</taxon>
        <taxon>Dictyobacter</taxon>
    </lineage>
</organism>
<dbReference type="SUPFAM" id="SSF46955">
    <property type="entry name" value="Putative DNA-binding domain"/>
    <property type="match status" value="1"/>
</dbReference>
<dbReference type="EMBL" id="BKZW01000002">
    <property type="protein sequence ID" value="GER89684.1"/>
    <property type="molecule type" value="Genomic_DNA"/>
</dbReference>
<proteinExistence type="predicted"/>
<dbReference type="RefSeq" id="WP_198925367.1">
    <property type="nucleotide sequence ID" value="NZ_BKZW01000002.1"/>
</dbReference>